<dbReference type="InterPro" id="IPR056029">
    <property type="entry name" value="DUF7610"/>
</dbReference>
<evidence type="ECO:0000256" key="1">
    <source>
        <dbReference type="SAM" id="Phobius"/>
    </source>
</evidence>
<dbReference type="AlphaFoldDB" id="A0A151TLK5"/>
<dbReference type="Gramene" id="C.cajan_20898.t">
    <property type="protein sequence ID" value="C.cajan_20898.t.cds1"/>
    <property type="gene ID" value="C.cajan_20898"/>
</dbReference>
<dbReference type="Pfam" id="PF24583">
    <property type="entry name" value="DUF7610"/>
    <property type="match status" value="1"/>
</dbReference>
<dbReference type="Proteomes" id="UP000075243">
    <property type="component" value="Chromosome 4"/>
</dbReference>
<dbReference type="OMA" id="CTESCLD"/>
<accession>A0A151TLK5</accession>
<name>A0A151TLK5_CAJCA</name>
<protein>
    <recommendedName>
        <fullName evidence="2">DUF7610 domain-containing protein</fullName>
    </recommendedName>
</protein>
<keyword evidence="4" id="KW-1185">Reference proteome</keyword>
<gene>
    <name evidence="3" type="ORF">KK1_021525</name>
</gene>
<keyword evidence="1" id="KW-1133">Transmembrane helix</keyword>
<evidence type="ECO:0000313" key="4">
    <source>
        <dbReference type="Proteomes" id="UP000075243"/>
    </source>
</evidence>
<sequence length="215" mass="24191">MTKSYKNVEAELEELQSMLDEALLLGPETESHDSISNDIKQRFAFIGNLLSAEVASHPSKPHHLHHVSERLATMEREFHHWDSFRTLPFHDLDKDSTCSCTDSCLNDDGDETELTAFEENNGSDKFASLDYEDAEDFLEDFGGDNELVEFDGGILIKTRKDNGLEREERRESRVGNKCCAVAAGVLVGIIFMGFIMVNISDCFRFVEQVSFAAPT</sequence>
<reference evidence="3 4" key="1">
    <citation type="journal article" date="2012" name="Nat. Biotechnol.">
        <title>Draft genome sequence of pigeonpea (Cajanus cajan), an orphan legume crop of resource-poor farmers.</title>
        <authorList>
            <person name="Varshney R.K."/>
            <person name="Chen W."/>
            <person name="Li Y."/>
            <person name="Bharti A.K."/>
            <person name="Saxena R.K."/>
            <person name="Schlueter J.A."/>
            <person name="Donoghue M.T."/>
            <person name="Azam S."/>
            <person name="Fan G."/>
            <person name="Whaley A.M."/>
            <person name="Farmer A.D."/>
            <person name="Sheridan J."/>
            <person name="Iwata A."/>
            <person name="Tuteja R."/>
            <person name="Penmetsa R.V."/>
            <person name="Wu W."/>
            <person name="Upadhyaya H.D."/>
            <person name="Yang S.P."/>
            <person name="Shah T."/>
            <person name="Saxena K.B."/>
            <person name="Michael T."/>
            <person name="McCombie W.R."/>
            <person name="Yang B."/>
            <person name="Zhang G."/>
            <person name="Yang H."/>
            <person name="Wang J."/>
            <person name="Spillane C."/>
            <person name="Cook D.R."/>
            <person name="May G.D."/>
            <person name="Xu X."/>
            <person name="Jackson S.A."/>
        </authorList>
    </citation>
    <scope>NUCLEOTIDE SEQUENCE [LARGE SCALE GENOMIC DNA]</scope>
    <source>
        <strain evidence="4">cv. Asha</strain>
    </source>
</reference>
<dbReference type="EMBL" id="CM003606">
    <property type="protein sequence ID" value="KYP67910.1"/>
    <property type="molecule type" value="Genomic_DNA"/>
</dbReference>
<keyword evidence="1" id="KW-0472">Membrane</keyword>
<organism evidence="3 4">
    <name type="scientific">Cajanus cajan</name>
    <name type="common">Pigeon pea</name>
    <name type="synonym">Cajanus indicus</name>
    <dbReference type="NCBI Taxonomy" id="3821"/>
    <lineage>
        <taxon>Eukaryota</taxon>
        <taxon>Viridiplantae</taxon>
        <taxon>Streptophyta</taxon>
        <taxon>Embryophyta</taxon>
        <taxon>Tracheophyta</taxon>
        <taxon>Spermatophyta</taxon>
        <taxon>Magnoliopsida</taxon>
        <taxon>eudicotyledons</taxon>
        <taxon>Gunneridae</taxon>
        <taxon>Pentapetalae</taxon>
        <taxon>rosids</taxon>
        <taxon>fabids</taxon>
        <taxon>Fabales</taxon>
        <taxon>Fabaceae</taxon>
        <taxon>Papilionoideae</taxon>
        <taxon>50 kb inversion clade</taxon>
        <taxon>NPAAA clade</taxon>
        <taxon>indigoferoid/millettioid clade</taxon>
        <taxon>Phaseoleae</taxon>
        <taxon>Cajanus</taxon>
    </lineage>
</organism>
<evidence type="ECO:0000259" key="2">
    <source>
        <dbReference type="Pfam" id="PF24583"/>
    </source>
</evidence>
<feature type="transmembrane region" description="Helical" evidence="1">
    <location>
        <begin position="178"/>
        <end position="197"/>
    </location>
</feature>
<proteinExistence type="predicted"/>
<evidence type="ECO:0000313" key="3">
    <source>
        <dbReference type="EMBL" id="KYP67910.1"/>
    </source>
</evidence>
<keyword evidence="1" id="KW-0812">Transmembrane</keyword>
<feature type="domain" description="DUF7610" evidence="2">
    <location>
        <begin position="9"/>
        <end position="84"/>
    </location>
</feature>